<dbReference type="InterPro" id="IPR010982">
    <property type="entry name" value="Lambda_DNA-bd_dom_sf"/>
</dbReference>
<protein>
    <submittedName>
        <fullName evidence="1">Tetratricopeptide (TPR) repeat protein</fullName>
    </submittedName>
</protein>
<accession>A0ABT9VVD5</accession>
<keyword evidence="2" id="KW-1185">Reference proteome</keyword>
<dbReference type="CDD" id="cd00093">
    <property type="entry name" value="HTH_XRE"/>
    <property type="match status" value="1"/>
</dbReference>
<organism evidence="1 2">
    <name type="scientific">Caldalkalibacillus horti</name>
    <dbReference type="NCBI Taxonomy" id="77523"/>
    <lineage>
        <taxon>Bacteria</taxon>
        <taxon>Bacillati</taxon>
        <taxon>Bacillota</taxon>
        <taxon>Bacilli</taxon>
        <taxon>Bacillales</taxon>
        <taxon>Bacillaceae</taxon>
        <taxon>Caldalkalibacillus</taxon>
    </lineage>
</organism>
<sequence>MVQEQILQIIENKEVAQRKLARIAGLSESSISRFLHGFEEVNFEAVLRMVKYLFPDKEFEIMKKYMLTQKSKNARISMEYCTVNRLHEELRELIENLASAVNPIDKEWAVMYQLILEHRGRKTPSYDLLTKVEVYKPKEIEMRVLKSILKGYIYYDLGQFGALSLHLKEAEVQIGEIKDGFLKDSFILRIDILMSMVYLLENNVEKAREYGKALLNKDWFEHTKAIAYSRLGHSYMFDDFYTSKMYLEKALKLYTEMEDWNNATIVEYDISFMSSYWKADQEHPKNLDDFEILTNYIYYLIQTGDKSFAEKLWNKIDVTALSERDQAFHWFYKGLLTDDTKYYYYSIDYFVKVSDYFHVRLPVDELLRLGENEEALKIFLRKGISHEKNKEIVLNR</sequence>
<name>A0ABT9VVD5_9BACI</name>
<dbReference type="InterPro" id="IPR001387">
    <property type="entry name" value="Cro/C1-type_HTH"/>
</dbReference>
<gene>
    <name evidence="1" type="ORF">J2S11_000824</name>
</gene>
<dbReference type="Gene3D" id="1.10.260.40">
    <property type="entry name" value="lambda repressor-like DNA-binding domains"/>
    <property type="match status" value="1"/>
</dbReference>
<dbReference type="Pfam" id="PF22871">
    <property type="entry name" value="AimR"/>
    <property type="match status" value="1"/>
</dbReference>
<dbReference type="NCBIfam" id="NF038310">
    <property type="entry name" value="lysogeny_AimR"/>
    <property type="match status" value="1"/>
</dbReference>
<evidence type="ECO:0000313" key="1">
    <source>
        <dbReference type="EMBL" id="MDQ0164924.1"/>
    </source>
</evidence>
<dbReference type="Proteomes" id="UP001235840">
    <property type="component" value="Unassembled WGS sequence"/>
</dbReference>
<dbReference type="EMBL" id="JAUSTY010000003">
    <property type="protein sequence ID" value="MDQ0164924.1"/>
    <property type="molecule type" value="Genomic_DNA"/>
</dbReference>
<dbReference type="RefSeq" id="WP_307391278.1">
    <property type="nucleotide sequence ID" value="NZ_BAAADK010000010.1"/>
</dbReference>
<evidence type="ECO:0000313" key="2">
    <source>
        <dbReference type="Proteomes" id="UP001235840"/>
    </source>
</evidence>
<proteinExistence type="predicted"/>
<reference evidence="1 2" key="1">
    <citation type="submission" date="2023-07" db="EMBL/GenBank/DDBJ databases">
        <title>Genomic Encyclopedia of Type Strains, Phase IV (KMG-IV): sequencing the most valuable type-strain genomes for metagenomic binning, comparative biology and taxonomic classification.</title>
        <authorList>
            <person name="Goeker M."/>
        </authorList>
    </citation>
    <scope>NUCLEOTIDE SEQUENCE [LARGE SCALE GENOMIC DNA]</scope>
    <source>
        <strain evidence="1 2">DSM 12751</strain>
    </source>
</reference>
<dbReference type="SUPFAM" id="SSF47413">
    <property type="entry name" value="lambda repressor-like DNA-binding domains"/>
    <property type="match status" value="1"/>
</dbReference>
<comment type="caution">
    <text evidence="1">The sequence shown here is derived from an EMBL/GenBank/DDBJ whole genome shotgun (WGS) entry which is preliminary data.</text>
</comment>
<dbReference type="InterPro" id="IPR047705">
    <property type="entry name" value="AimR-like"/>
</dbReference>